<sequence length="123" mass="13617">MLTAYPNGGGHFWVYLQWARTAGAWLPGNLARADRSAEPLEETNQNVATLQEHLARLADSLALTTPMGTARPRKVATRSLDLKAAAEADLLLNVWHSLPAPVVQRFRRSALMEEACRPKNFPI</sequence>
<gene>
    <name evidence="1" type="ORF">E6K73_13190</name>
</gene>
<name>A0A538S8Q5_UNCEI</name>
<organism evidence="1 2">
    <name type="scientific">Eiseniibacteriota bacterium</name>
    <dbReference type="NCBI Taxonomy" id="2212470"/>
    <lineage>
        <taxon>Bacteria</taxon>
        <taxon>Candidatus Eiseniibacteriota</taxon>
    </lineage>
</organism>
<comment type="caution">
    <text evidence="1">The sequence shown here is derived from an EMBL/GenBank/DDBJ whole genome shotgun (WGS) entry which is preliminary data.</text>
</comment>
<dbReference type="EMBL" id="VBOT01000167">
    <property type="protein sequence ID" value="TMQ47762.1"/>
    <property type="molecule type" value="Genomic_DNA"/>
</dbReference>
<reference evidence="1 2" key="1">
    <citation type="journal article" date="2019" name="Nat. Microbiol.">
        <title>Mediterranean grassland soil C-N compound turnover is dependent on rainfall and depth, and is mediated by genomically divergent microorganisms.</title>
        <authorList>
            <person name="Diamond S."/>
            <person name="Andeer P.F."/>
            <person name="Li Z."/>
            <person name="Crits-Christoph A."/>
            <person name="Burstein D."/>
            <person name="Anantharaman K."/>
            <person name="Lane K.R."/>
            <person name="Thomas B.C."/>
            <person name="Pan C."/>
            <person name="Northen T.R."/>
            <person name="Banfield J.F."/>
        </authorList>
    </citation>
    <scope>NUCLEOTIDE SEQUENCE [LARGE SCALE GENOMIC DNA]</scope>
    <source>
        <strain evidence="1">WS_3</strain>
    </source>
</reference>
<evidence type="ECO:0000313" key="2">
    <source>
        <dbReference type="Proteomes" id="UP000320184"/>
    </source>
</evidence>
<proteinExistence type="predicted"/>
<protein>
    <submittedName>
        <fullName evidence="1">Uncharacterized protein</fullName>
    </submittedName>
</protein>
<dbReference type="Proteomes" id="UP000320184">
    <property type="component" value="Unassembled WGS sequence"/>
</dbReference>
<evidence type="ECO:0000313" key="1">
    <source>
        <dbReference type="EMBL" id="TMQ47762.1"/>
    </source>
</evidence>
<dbReference type="AlphaFoldDB" id="A0A538S8Q5"/>
<accession>A0A538S8Q5</accession>